<dbReference type="PANTHER" id="PTHR14611:SF1">
    <property type="entry name" value="TECTONIC-1"/>
    <property type="match status" value="1"/>
</dbReference>
<comment type="subunit">
    <text evidence="2">Part of the tectonic-like complex (also named B9 complex).</text>
</comment>
<name>A0AAV3A8X3_PYXAD</name>
<feature type="signal peptide" evidence="7">
    <location>
        <begin position="1"/>
        <end position="19"/>
    </location>
</feature>
<feature type="domain" description="Tectonic-1-3 N-terminal" evidence="9">
    <location>
        <begin position="114"/>
        <end position="213"/>
    </location>
</feature>
<evidence type="ECO:0000256" key="5">
    <source>
        <dbReference type="ARBA" id="ARBA00023180"/>
    </source>
</evidence>
<evidence type="ECO:0000256" key="1">
    <source>
        <dbReference type="ARBA" id="ARBA00007633"/>
    </source>
</evidence>
<evidence type="ECO:0000259" key="8">
    <source>
        <dbReference type="Pfam" id="PF07773"/>
    </source>
</evidence>
<dbReference type="GO" id="GO:0060271">
    <property type="term" value="P:cilium assembly"/>
    <property type="evidence" value="ECO:0007669"/>
    <property type="project" value="TreeGrafter"/>
</dbReference>
<protein>
    <recommendedName>
        <fullName evidence="12">Tectonic-1</fullName>
    </recommendedName>
</protein>
<dbReference type="GO" id="GO:0036038">
    <property type="term" value="C:MKS complex"/>
    <property type="evidence" value="ECO:0007669"/>
    <property type="project" value="TreeGrafter"/>
</dbReference>
<dbReference type="InterPro" id="IPR040354">
    <property type="entry name" value="TCTN1-3"/>
</dbReference>
<keyword evidence="4" id="KW-0970">Cilium biogenesis/degradation</keyword>
<dbReference type="Pfam" id="PF07773">
    <property type="entry name" value="TCTN_DUF1619"/>
    <property type="match status" value="1"/>
</dbReference>
<dbReference type="EMBL" id="DYDO01000006">
    <property type="protein sequence ID" value="DBA23218.1"/>
    <property type="molecule type" value="Genomic_DNA"/>
</dbReference>
<comment type="caution">
    <text evidence="10">The sequence shown here is derived from an EMBL/GenBank/DDBJ whole genome shotgun (WGS) entry which is preliminary data.</text>
</comment>
<dbReference type="InterPro" id="IPR011677">
    <property type="entry name" value="TCTN1-3_dom"/>
</dbReference>
<evidence type="ECO:0000256" key="3">
    <source>
        <dbReference type="ARBA" id="ARBA00022729"/>
    </source>
</evidence>
<evidence type="ECO:0000313" key="10">
    <source>
        <dbReference type="EMBL" id="DBA23218.1"/>
    </source>
</evidence>
<evidence type="ECO:0000256" key="7">
    <source>
        <dbReference type="SAM" id="SignalP"/>
    </source>
</evidence>
<dbReference type="Pfam" id="PF25752">
    <property type="entry name" value="DUF1619_N"/>
    <property type="match status" value="1"/>
</dbReference>
<comment type="similarity">
    <text evidence="1">Belongs to the tectonic family.</text>
</comment>
<feature type="compositionally biased region" description="Polar residues" evidence="6">
    <location>
        <begin position="58"/>
        <end position="74"/>
    </location>
</feature>
<feature type="compositionally biased region" description="Low complexity" evidence="6">
    <location>
        <begin position="78"/>
        <end position="87"/>
    </location>
</feature>
<organism evidence="10 11">
    <name type="scientific">Pyxicephalus adspersus</name>
    <name type="common">African bullfrog</name>
    <dbReference type="NCBI Taxonomy" id="30357"/>
    <lineage>
        <taxon>Eukaryota</taxon>
        <taxon>Metazoa</taxon>
        <taxon>Chordata</taxon>
        <taxon>Craniata</taxon>
        <taxon>Vertebrata</taxon>
        <taxon>Euteleostomi</taxon>
        <taxon>Amphibia</taxon>
        <taxon>Batrachia</taxon>
        <taxon>Anura</taxon>
        <taxon>Neobatrachia</taxon>
        <taxon>Ranoidea</taxon>
        <taxon>Pyxicephalidae</taxon>
        <taxon>Pyxicephalinae</taxon>
        <taxon>Pyxicephalus</taxon>
    </lineage>
</organism>
<evidence type="ECO:0008006" key="12">
    <source>
        <dbReference type="Google" id="ProtNLM"/>
    </source>
</evidence>
<dbReference type="GO" id="GO:1904491">
    <property type="term" value="P:protein localization to ciliary transition zone"/>
    <property type="evidence" value="ECO:0007669"/>
    <property type="project" value="TreeGrafter"/>
</dbReference>
<evidence type="ECO:0000256" key="4">
    <source>
        <dbReference type="ARBA" id="ARBA00022794"/>
    </source>
</evidence>
<evidence type="ECO:0000256" key="2">
    <source>
        <dbReference type="ARBA" id="ARBA00011495"/>
    </source>
</evidence>
<keyword evidence="11" id="KW-1185">Reference proteome</keyword>
<reference evidence="10" key="1">
    <citation type="thesis" date="2020" institute="ProQuest LLC" country="789 East Eisenhower Parkway, Ann Arbor, MI, USA">
        <title>Comparative Genomics and Chromosome Evolution.</title>
        <authorList>
            <person name="Mudd A.B."/>
        </authorList>
    </citation>
    <scope>NUCLEOTIDE SEQUENCE</scope>
    <source>
        <strain evidence="10">1538</strain>
        <tissue evidence="10">Blood</tissue>
    </source>
</reference>
<accession>A0AAV3A8X3</accession>
<evidence type="ECO:0000259" key="9">
    <source>
        <dbReference type="Pfam" id="PF25752"/>
    </source>
</evidence>
<evidence type="ECO:0000256" key="6">
    <source>
        <dbReference type="SAM" id="MobiDB-lite"/>
    </source>
</evidence>
<sequence length="551" mass="59751">MFSVQVLLIVLCLLQSGCSDISGTQQPNSGHNASRSNADNETEVWELLENDTQRATERASTTELYTEASTLTQPVSPPLSSATLPLSPATPPLSKTPMQRSVLHCVTCPIFFSSLCVCDLLVAQCDVNCCCDPDCTNAEFSVFSGCSVSAVTGDRQLCMQEAILYSINTSTNIPQRVTETVQLVNPNVFCVQTTNYQPALSFITPNEPTEANFDSLLAEFGGNYFNKNSNPLSNSVISAEVRNLSRYEYGVPILTQDSYLKLPAPLGTEECVDSNPIEVNVTVQAITIQSNGALVRGNFSDKTPSYNSTTGMCTNVVLGGQYSIMYTAQGEITNVLASFTLGAIGRSSFRQSFEISFKESTNRFGQLTLLKSSTDQSCLTEEGKRATVLFGYNMMSGCKLHLNSLNYTVAAFCQLAEVSILNALKGQQFPEYVAQFGNSQPENVLDWVVINTVSPGEQASAQTGMCKIPVSLELEIRWTKFGSLVNPQAQIVNVTQKISYAFIPDNLGSGRTVQISSAVTFVDVSQAASAGYKAQPTIDAKLPFDFFHPFV</sequence>
<dbReference type="Proteomes" id="UP001181693">
    <property type="component" value="Unassembled WGS sequence"/>
</dbReference>
<feature type="chain" id="PRO_5043640620" description="Tectonic-1" evidence="7">
    <location>
        <begin position="20"/>
        <end position="551"/>
    </location>
</feature>
<keyword evidence="3 7" id="KW-0732">Signal</keyword>
<evidence type="ECO:0000313" key="11">
    <source>
        <dbReference type="Proteomes" id="UP001181693"/>
    </source>
</evidence>
<dbReference type="InterPro" id="IPR057724">
    <property type="entry name" value="TCTN1-3_N"/>
</dbReference>
<proteinExistence type="inferred from homology"/>
<keyword evidence="5" id="KW-0325">Glycoprotein</keyword>
<gene>
    <name evidence="10" type="ORF">GDO54_014153</name>
</gene>
<dbReference type="PANTHER" id="PTHR14611">
    <property type="entry name" value="TECTONIC FAMILY MEMBER"/>
    <property type="match status" value="1"/>
</dbReference>
<feature type="domain" description="Tectonic-1-3" evidence="8">
    <location>
        <begin position="360"/>
        <end position="524"/>
    </location>
</feature>
<feature type="region of interest" description="Disordered" evidence="6">
    <location>
        <begin position="56"/>
        <end position="92"/>
    </location>
</feature>
<dbReference type="AlphaFoldDB" id="A0AAV3A8X3"/>